<dbReference type="GO" id="GO:0044458">
    <property type="term" value="P:motile cilium assembly"/>
    <property type="evidence" value="ECO:0007669"/>
    <property type="project" value="TreeGrafter"/>
</dbReference>
<feature type="compositionally biased region" description="Basic residues" evidence="2">
    <location>
        <begin position="89"/>
        <end position="108"/>
    </location>
</feature>
<dbReference type="PROSITE" id="PS50082">
    <property type="entry name" value="WD_REPEATS_2"/>
    <property type="match status" value="1"/>
</dbReference>
<protein>
    <submittedName>
        <fullName evidence="3">Jouberin</fullName>
    </submittedName>
</protein>
<feature type="compositionally biased region" description="Basic residues" evidence="2">
    <location>
        <begin position="160"/>
        <end position="173"/>
    </location>
</feature>
<feature type="compositionally biased region" description="Polar residues" evidence="2">
    <location>
        <begin position="44"/>
        <end position="61"/>
    </location>
</feature>
<dbReference type="PROSITE" id="PS50294">
    <property type="entry name" value="WD_REPEATS_REGION"/>
    <property type="match status" value="1"/>
</dbReference>
<feature type="region of interest" description="Disordered" evidence="2">
    <location>
        <begin position="1"/>
        <end position="184"/>
    </location>
</feature>
<dbReference type="InterPro" id="IPR036322">
    <property type="entry name" value="WD40_repeat_dom_sf"/>
</dbReference>
<dbReference type="SUPFAM" id="SSF50978">
    <property type="entry name" value="WD40 repeat-like"/>
    <property type="match status" value="1"/>
</dbReference>
<dbReference type="SMART" id="SM00320">
    <property type="entry name" value="WD40"/>
    <property type="match status" value="4"/>
</dbReference>
<gene>
    <name evidence="3" type="primary">AHI1</name>
    <name evidence="3" type="ORF">FJT64_009107</name>
</gene>
<feature type="compositionally biased region" description="Basic residues" evidence="2">
    <location>
        <begin position="850"/>
        <end position="861"/>
    </location>
</feature>
<dbReference type="EMBL" id="VIIS01001781">
    <property type="protein sequence ID" value="KAF0292991.1"/>
    <property type="molecule type" value="Genomic_DNA"/>
</dbReference>
<evidence type="ECO:0000313" key="4">
    <source>
        <dbReference type="Proteomes" id="UP000440578"/>
    </source>
</evidence>
<accession>A0A6A4VUD1</accession>
<dbReference type="InterPro" id="IPR015943">
    <property type="entry name" value="WD40/YVTN_repeat-like_dom_sf"/>
</dbReference>
<feature type="repeat" description="WD" evidence="1">
    <location>
        <begin position="487"/>
        <end position="526"/>
    </location>
</feature>
<dbReference type="Pfam" id="PF00400">
    <property type="entry name" value="WD40"/>
    <property type="match status" value="3"/>
</dbReference>
<feature type="compositionally biased region" description="Low complexity" evidence="2">
    <location>
        <begin position="773"/>
        <end position="782"/>
    </location>
</feature>
<feature type="region of interest" description="Disordered" evidence="2">
    <location>
        <begin position="388"/>
        <end position="425"/>
    </location>
</feature>
<keyword evidence="4" id="KW-1185">Reference proteome</keyword>
<dbReference type="GO" id="GO:0036064">
    <property type="term" value="C:ciliary basal body"/>
    <property type="evidence" value="ECO:0007669"/>
    <property type="project" value="TreeGrafter"/>
</dbReference>
<feature type="compositionally biased region" description="Basic and acidic residues" evidence="2">
    <location>
        <begin position="109"/>
        <end position="125"/>
    </location>
</feature>
<evidence type="ECO:0000256" key="2">
    <source>
        <dbReference type="SAM" id="MobiDB-lite"/>
    </source>
</evidence>
<dbReference type="OrthoDB" id="2096344at2759"/>
<organism evidence="3 4">
    <name type="scientific">Amphibalanus amphitrite</name>
    <name type="common">Striped barnacle</name>
    <name type="synonym">Balanus amphitrite</name>
    <dbReference type="NCBI Taxonomy" id="1232801"/>
    <lineage>
        <taxon>Eukaryota</taxon>
        <taxon>Metazoa</taxon>
        <taxon>Ecdysozoa</taxon>
        <taxon>Arthropoda</taxon>
        <taxon>Crustacea</taxon>
        <taxon>Multicrustacea</taxon>
        <taxon>Cirripedia</taxon>
        <taxon>Thoracica</taxon>
        <taxon>Thoracicalcarea</taxon>
        <taxon>Balanomorpha</taxon>
        <taxon>Balanoidea</taxon>
        <taxon>Balanidae</taxon>
        <taxon>Amphibalaninae</taxon>
        <taxon>Amphibalanus</taxon>
    </lineage>
</organism>
<feature type="compositionally biased region" description="Basic and acidic residues" evidence="2">
    <location>
        <begin position="67"/>
        <end position="77"/>
    </location>
</feature>
<keyword evidence="1" id="KW-0853">WD repeat</keyword>
<dbReference type="Gene3D" id="2.130.10.10">
    <property type="entry name" value="YVTN repeat-like/Quinoprotein amine dehydrogenase"/>
    <property type="match status" value="1"/>
</dbReference>
<dbReference type="InterPro" id="IPR052803">
    <property type="entry name" value="Cilium-Associated_Jouberin"/>
</dbReference>
<dbReference type="PANTHER" id="PTHR44499">
    <property type="entry name" value="JOUBERIN"/>
    <property type="match status" value="1"/>
</dbReference>
<evidence type="ECO:0000313" key="3">
    <source>
        <dbReference type="EMBL" id="KAF0292991.1"/>
    </source>
</evidence>
<dbReference type="InterPro" id="IPR001680">
    <property type="entry name" value="WD40_rpt"/>
</dbReference>
<dbReference type="AlphaFoldDB" id="A0A6A4VUD1"/>
<evidence type="ECO:0000256" key="1">
    <source>
        <dbReference type="PROSITE-ProRule" id="PRU00221"/>
    </source>
</evidence>
<comment type="caution">
    <text evidence="3">The sequence shown here is derived from an EMBL/GenBank/DDBJ whole genome shotgun (WGS) entry which is preliminary data.</text>
</comment>
<reference evidence="3 4" key="1">
    <citation type="submission" date="2019-07" db="EMBL/GenBank/DDBJ databases">
        <title>Draft genome assembly of a fouling barnacle, Amphibalanus amphitrite (Darwin, 1854): The first reference genome for Thecostraca.</title>
        <authorList>
            <person name="Kim W."/>
        </authorList>
    </citation>
    <scope>NUCLEOTIDE SEQUENCE [LARGE SCALE GENOMIC DNA]</scope>
    <source>
        <strain evidence="3">SNU_AA5</strain>
        <tissue evidence="3">Soma without cirri and trophi</tissue>
    </source>
</reference>
<sequence>MVSAGDKQPLTAAEGGSQMPEGLVERTRRSLSAVLGDKKHKTTGRNSQGNNELQGWQNPSYEMTEMEQSKEVEVKEADVDDGNVESGKRVKKTDRHASKGRRKDRERRKRPDVLVEEHEMEERPGKSVSADPGASLRVVDETAAGQGDGPANPGEPPSRPPRRPGRRGRKKAHVPSDQQAAELAETHGVPHTAEEGGGEPAAAADQVLGVLVHQADRLDGASWHLSRPMVRVQLVDDATGQPVRKCDPHRHVTYFYEPDGVETILPALTQPGTAIGGGLITWDDLLLFNEPVSRLTADEPRVCLLFELTTARPELSTTAWAFLRLRSAAPGGRLNTERRLRLQLYRPPGDRAARTTPALNWWRSGGRRHRLAATLHVTVSALLPPALEPGRRSLYPTQPEEAAGAAASPEPGARRPSSPLLPTWSRLSGQQCRLPNTRRATLADDCESCQTLRFDGSGQRLACAVQRAAQFPVLVYQVASGQRSHALLGHAGLVYDLRWADDRLVTASADWTARLWHLNEAGRYTALVLPHPGYVYSALFHLTAPQFLVTGCFDGVVRLWESGVRDAPGAEPRLADELVAGETPVNSLCCSADGRRLYAGDARGRLSVWSWREVGGRPQVTLERRLAPEEVGGAPIDHLELHPAGRRLLVQARRGVIAVLDTDHLVTLRTLGGHLHSRTLVRGAVTPCGTYYLCGAEDGCLHVWALDSGERCATYTALGGTRPVVGVHFHPWEHMTAVASHRDPRVTVQLIQHERQADGEQLGLSLLPRAIQPAPTDDFTAPPLTPPPARDEPPEDEHENRRFQAILDRLDSVIEVARGGPAGGRLSETVLSAPAGLATSEGDGELPAVHRSRHRRRRREQKQRDALSRTDPGV</sequence>
<proteinExistence type="predicted"/>
<dbReference type="PANTHER" id="PTHR44499:SF1">
    <property type="entry name" value="JOUBERIN"/>
    <property type="match status" value="1"/>
</dbReference>
<name>A0A6A4VUD1_AMPAM</name>
<dbReference type="Proteomes" id="UP000440578">
    <property type="component" value="Unassembled WGS sequence"/>
</dbReference>
<feature type="region of interest" description="Disordered" evidence="2">
    <location>
        <begin position="819"/>
        <end position="874"/>
    </location>
</feature>
<feature type="region of interest" description="Disordered" evidence="2">
    <location>
        <begin position="772"/>
        <end position="799"/>
    </location>
</feature>
<feature type="compositionally biased region" description="Low complexity" evidence="2">
    <location>
        <begin position="399"/>
        <end position="418"/>
    </location>
</feature>